<feature type="signal peptide" evidence="5">
    <location>
        <begin position="1"/>
        <end position="24"/>
    </location>
</feature>
<dbReference type="InterPro" id="IPR037066">
    <property type="entry name" value="Plug_dom_sf"/>
</dbReference>
<name>B4R8W9_PHEZH</name>
<dbReference type="KEGG" id="pzu:PHZ_c2925"/>
<comment type="subcellular location">
    <subcellularLocation>
        <location evidence="1 4">Cell outer membrane</location>
    </subcellularLocation>
</comment>
<evidence type="ECO:0000256" key="5">
    <source>
        <dbReference type="SAM" id="SignalP"/>
    </source>
</evidence>
<dbReference type="Pfam" id="PF07715">
    <property type="entry name" value="Plug"/>
    <property type="match status" value="1"/>
</dbReference>
<dbReference type="Pfam" id="PF00593">
    <property type="entry name" value="TonB_dep_Rec_b-barrel"/>
    <property type="match status" value="1"/>
</dbReference>
<feature type="domain" description="TonB-dependent receptor plug" evidence="7">
    <location>
        <begin position="53"/>
        <end position="169"/>
    </location>
</feature>
<dbReference type="eggNOG" id="COG1629">
    <property type="taxonomic scope" value="Bacteria"/>
</dbReference>
<keyword evidence="8" id="KW-0675">Receptor</keyword>
<dbReference type="SUPFAM" id="SSF56935">
    <property type="entry name" value="Porins"/>
    <property type="match status" value="1"/>
</dbReference>
<keyword evidence="3" id="KW-0998">Cell outer membrane</keyword>
<dbReference type="STRING" id="450851.PHZ_c2925"/>
<dbReference type="GO" id="GO:0009279">
    <property type="term" value="C:cell outer membrane"/>
    <property type="evidence" value="ECO:0007669"/>
    <property type="project" value="UniProtKB-SubCell"/>
</dbReference>
<dbReference type="InterPro" id="IPR012910">
    <property type="entry name" value="Plug_dom"/>
</dbReference>
<dbReference type="InterPro" id="IPR010104">
    <property type="entry name" value="TonB_rcpt_bac"/>
</dbReference>
<evidence type="ECO:0000256" key="3">
    <source>
        <dbReference type="ARBA" id="ARBA00023237"/>
    </source>
</evidence>
<dbReference type="EMBL" id="CP000747">
    <property type="protein sequence ID" value="ACG79334.1"/>
    <property type="molecule type" value="Genomic_DNA"/>
</dbReference>
<dbReference type="PANTHER" id="PTHR40980">
    <property type="entry name" value="PLUG DOMAIN-CONTAINING PROTEIN"/>
    <property type="match status" value="1"/>
</dbReference>
<dbReference type="NCBIfam" id="TIGR01782">
    <property type="entry name" value="TonB-Xanth-Caul"/>
    <property type="match status" value="1"/>
</dbReference>
<keyword evidence="9" id="KW-1185">Reference proteome</keyword>
<gene>
    <name evidence="8" type="ordered locus">PHZ_c2925</name>
</gene>
<evidence type="ECO:0000259" key="7">
    <source>
        <dbReference type="Pfam" id="PF07715"/>
    </source>
</evidence>
<evidence type="ECO:0000256" key="1">
    <source>
        <dbReference type="ARBA" id="ARBA00004442"/>
    </source>
</evidence>
<dbReference type="Gene3D" id="2.40.170.20">
    <property type="entry name" value="TonB-dependent receptor, beta-barrel domain"/>
    <property type="match status" value="1"/>
</dbReference>
<dbReference type="PANTHER" id="PTHR40980:SF3">
    <property type="entry name" value="TONB-DEPENDENT RECEPTOR-LIKE BETA-BARREL DOMAIN-CONTAINING PROTEIN"/>
    <property type="match status" value="1"/>
</dbReference>
<organism evidence="8 9">
    <name type="scientific">Phenylobacterium zucineum (strain HLK1)</name>
    <dbReference type="NCBI Taxonomy" id="450851"/>
    <lineage>
        <taxon>Bacteria</taxon>
        <taxon>Pseudomonadati</taxon>
        <taxon>Pseudomonadota</taxon>
        <taxon>Alphaproteobacteria</taxon>
        <taxon>Caulobacterales</taxon>
        <taxon>Caulobacteraceae</taxon>
        <taxon>Phenylobacterium</taxon>
    </lineage>
</organism>
<reference evidence="8 9" key="1">
    <citation type="journal article" date="2008" name="BMC Genomics">
        <title>Complete genome of Phenylobacterium zucineum - a novel facultative intracellular bacterium isolated from human erythroleukemia cell line K562.</title>
        <authorList>
            <person name="Luo Y."/>
            <person name="Xu X."/>
            <person name="Ding Z."/>
            <person name="Liu Z."/>
            <person name="Zhang B."/>
            <person name="Yan Z."/>
            <person name="Sun J."/>
            <person name="Hu S."/>
            <person name="Hu X."/>
        </authorList>
    </citation>
    <scope>NUCLEOTIDE SEQUENCE [LARGE SCALE GENOMIC DNA]</scope>
    <source>
        <strain evidence="8 9">HLK1</strain>
    </source>
</reference>
<dbReference type="InterPro" id="IPR036942">
    <property type="entry name" value="Beta-barrel_TonB_sf"/>
</dbReference>
<dbReference type="Proteomes" id="UP000001868">
    <property type="component" value="Chromosome"/>
</dbReference>
<proteinExistence type="inferred from homology"/>
<dbReference type="AlphaFoldDB" id="B4R8W9"/>
<protein>
    <submittedName>
        <fullName evidence="8">TonB-dependent receptor</fullName>
    </submittedName>
</protein>
<feature type="domain" description="TonB-dependent receptor-like beta-barrel" evidence="6">
    <location>
        <begin position="466"/>
        <end position="1004"/>
    </location>
</feature>
<accession>B4R8W9</accession>
<dbReference type="InterPro" id="IPR000531">
    <property type="entry name" value="Beta-barrel_TonB"/>
</dbReference>
<evidence type="ECO:0000259" key="6">
    <source>
        <dbReference type="Pfam" id="PF00593"/>
    </source>
</evidence>
<evidence type="ECO:0000256" key="4">
    <source>
        <dbReference type="RuleBase" id="RU003357"/>
    </source>
</evidence>
<keyword evidence="2 4" id="KW-0472">Membrane</keyword>
<keyword evidence="4" id="KW-0798">TonB box</keyword>
<comment type="similarity">
    <text evidence="4">Belongs to the TonB-dependent receptor family.</text>
</comment>
<dbReference type="RefSeq" id="WP_012523472.1">
    <property type="nucleotide sequence ID" value="NC_011144.1"/>
</dbReference>
<feature type="chain" id="PRO_5002825174" evidence="5">
    <location>
        <begin position="25"/>
        <end position="1037"/>
    </location>
</feature>
<dbReference type="OrthoDB" id="5476657at2"/>
<keyword evidence="5" id="KW-0732">Signal</keyword>
<dbReference type="HOGENOM" id="CLU_006935_2_0_5"/>
<evidence type="ECO:0000313" key="9">
    <source>
        <dbReference type="Proteomes" id="UP000001868"/>
    </source>
</evidence>
<evidence type="ECO:0000313" key="8">
    <source>
        <dbReference type="EMBL" id="ACG79334.1"/>
    </source>
</evidence>
<dbReference type="Gene3D" id="2.170.130.10">
    <property type="entry name" value="TonB-dependent receptor, plug domain"/>
    <property type="match status" value="1"/>
</dbReference>
<evidence type="ECO:0000256" key="2">
    <source>
        <dbReference type="ARBA" id="ARBA00023136"/>
    </source>
</evidence>
<sequence>MIRRKRLRNSASLLAISTALFAGAAAAQEAPAEVEEIVVTGFRASIEQALDIKRSSSGVVDAIVAEDIGKFPDTNLAESLQRIPGVAIDRSNGEGSEVTVRGFGGGFNLVTLNGRTLPTANVQTVGGDQNAEFQAATSRSFDFSNVASEGVSALEVYKTGRAAIPSGGIGATINVRTVRPLDAAEGLSGSIGVKGLYDTGVEESLDGADKITPELSGVVTWSDPSDMFGVSLFGSYQKRNFTSRSATANDWNIRRYSEFIDPANGFVRNNGTTQITNAPTDPDTLVAIPNDSRYHFAEGERERLNGYATVQFQPTENFTLTADALYAKNKVREHRNDQANWFNRPFDRVTFDDNPVVATAIFLQEALSGTKDAGFEQQYRATDDTLESYGLNGQWRFNDRITVSLDGHISKANSKPGARNGTNSTLVSIGAPIIAAHSVDFSGEAPVQTITINDALPRGNGNGVLDAGDLGSQVGRTFSQRQSQKVKEVRADVVWELDDDGSRLDFGVNYRDSDMRQANTVTQQDLGSWGISNPRDVEALAPGLVEQFCQACAFDDLDPGLSGAGLISFRADPIALYDTLSAAYLAQGNAININEQTDNRVGEKIWAAYGQLTWNGEIAGRSASMVAGVRYERTEVDATSLILVPRAIVWTADNDFIVSTSDQEEPVSGKGKYNNLLPALDFRVELREDLVARASFSRTIARPDFGQLFASIDADAPNRPTANGAIPLADSGNPNLEPLVSDNFDLSLEWYYKPGSFISAGVFEKRVDNFVGQGTFEGPLFDLRDPASGAAGTRSGLARQMLTDVGADQTDVNLFTATALIIQNGGDVAAAQAQFQANRTPLPGGGLGDLNQGFVDQILSSVDIEANASDPLFNFQIAQPINTRQAKIWGFELAGAHFFGDTGFGVAAAYTFVDGDIGFDIGADPGEDQFALLGLSDTANVTLIYEKYGVSARVAWNWRDKFLAQTNRGGDRNPVFVEAFDQVDLNVSYDITEDLAVSFEAINIFKERLRTHGRDKNQLWMVQELDTRYLLGARYRF</sequence>